<dbReference type="RefSeq" id="WP_282011829.1">
    <property type="nucleotide sequence ID" value="NZ_OX336137.1"/>
</dbReference>
<dbReference type="InterPro" id="IPR036866">
    <property type="entry name" value="RibonucZ/Hydroxyglut_hydro"/>
</dbReference>
<dbReference type="SMART" id="SM00530">
    <property type="entry name" value="HTH_XRE"/>
    <property type="match status" value="1"/>
</dbReference>
<dbReference type="GO" id="GO:0016787">
    <property type="term" value="F:hydrolase activity"/>
    <property type="evidence" value="ECO:0007669"/>
    <property type="project" value="UniProtKB-KW"/>
</dbReference>
<gene>
    <name evidence="6" type="ORF">NSPWAT_2108</name>
</gene>
<dbReference type="EMBL" id="OX336137">
    <property type="protein sequence ID" value="CAI2718964.1"/>
    <property type="molecule type" value="Genomic_DNA"/>
</dbReference>
<dbReference type="SUPFAM" id="SSF56281">
    <property type="entry name" value="Metallo-hydrolase/oxidoreductase"/>
    <property type="match status" value="1"/>
</dbReference>
<dbReference type="CDD" id="cd06262">
    <property type="entry name" value="metallo-hydrolase-like_MBL-fold"/>
    <property type="match status" value="1"/>
</dbReference>
<dbReference type="Pfam" id="PF00753">
    <property type="entry name" value="Lactamase_B"/>
    <property type="match status" value="1"/>
</dbReference>
<keyword evidence="3 6" id="KW-0378">Hydrolase</keyword>
<dbReference type="Gene3D" id="1.10.260.40">
    <property type="entry name" value="lambda repressor-like DNA-binding domains"/>
    <property type="match status" value="1"/>
</dbReference>
<accession>A0ABM9HF85</accession>
<keyword evidence="7" id="KW-1185">Reference proteome</keyword>
<comment type="cofactor">
    <cofactor evidence="1">
        <name>Zn(2+)</name>
        <dbReference type="ChEBI" id="CHEBI:29105"/>
    </cofactor>
</comment>
<reference evidence="6 7" key="1">
    <citation type="submission" date="2022-09" db="EMBL/GenBank/DDBJ databases">
        <authorList>
            <person name="Kop L."/>
        </authorList>
    </citation>
    <scope>NUCLEOTIDE SEQUENCE [LARGE SCALE GENOMIC DNA]</scope>
    <source>
        <strain evidence="6 7">347</strain>
    </source>
</reference>
<evidence type="ECO:0000256" key="1">
    <source>
        <dbReference type="ARBA" id="ARBA00001947"/>
    </source>
</evidence>
<evidence type="ECO:0000313" key="6">
    <source>
        <dbReference type="EMBL" id="CAI2718964.1"/>
    </source>
</evidence>
<keyword evidence="2" id="KW-0479">Metal-binding</keyword>
<dbReference type="Gene3D" id="3.60.15.10">
    <property type="entry name" value="Ribonuclease Z/Hydroxyacylglutathione hydrolase-like"/>
    <property type="match status" value="1"/>
</dbReference>
<evidence type="ECO:0000313" key="7">
    <source>
        <dbReference type="Proteomes" id="UP001157733"/>
    </source>
</evidence>
<evidence type="ECO:0000256" key="3">
    <source>
        <dbReference type="ARBA" id="ARBA00022801"/>
    </source>
</evidence>
<evidence type="ECO:0000256" key="2">
    <source>
        <dbReference type="ARBA" id="ARBA00022723"/>
    </source>
</evidence>
<dbReference type="InterPro" id="IPR001387">
    <property type="entry name" value="Cro/C1-type_HTH"/>
</dbReference>
<feature type="domain" description="HTH cro/C1-type" evidence="5">
    <location>
        <begin position="13"/>
        <end position="67"/>
    </location>
</feature>
<dbReference type="PANTHER" id="PTHR46233">
    <property type="entry name" value="HYDROXYACYLGLUTATHIONE HYDROLASE GLOC"/>
    <property type="match status" value="1"/>
</dbReference>
<sequence length="277" mass="30123">MPSMLEDEFGDILEKARDGKNWSQADLAQAVNVPVHDIQRMERYELIPDDAGIDAVATALDLDASALHAIAHEAWQPEPPRDDPALDLICLNVTMGLYPVKCYLLRCPETNESAVVDTGASPDALIQKARERNLKPSKILLTHAHPDHAGGLDKLDRAFGCPAFIHDKELKPRGSRDLRFVNDGDVLEVGQLRVDVLFTPGHTAGGVSYKIHDTILSGDCIFAGSMGRANASWPGLFASISQRLLALADATRLHPGHGPATTVGEEKRHNPFFCGKT</sequence>
<evidence type="ECO:0000259" key="5">
    <source>
        <dbReference type="PROSITE" id="PS50943"/>
    </source>
</evidence>
<dbReference type="InterPro" id="IPR001279">
    <property type="entry name" value="Metallo-B-lactamas"/>
</dbReference>
<dbReference type="SUPFAM" id="SSF47413">
    <property type="entry name" value="lambda repressor-like DNA-binding domains"/>
    <property type="match status" value="1"/>
</dbReference>
<keyword evidence="6" id="KW-0238">DNA-binding</keyword>
<evidence type="ECO:0000256" key="4">
    <source>
        <dbReference type="ARBA" id="ARBA00022833"/>
    </source>
</evidence>
<dbReference type="InterPro" id="IPR051453">
    <property type="entry name" value="MBL_Glyoxalase_II"/>
</dbReference>
<keyword evidence="4" id="KW-0862">Zinc</keyword>
<dbReference type="Proteomes" id="UP001157733">
    <property type="component" value="Chromosome"/>
</dbReference>
<name>A0ABM9HF85_9BACT</name>
<dbReference type="PROSITE" id="PS50943">
    <property type="entry name" value="HTH_CROC1"/>
    <property type="match status" value="1"/>
</dbReference>
<dbReference type="InterPro" id="IPR010982">
    <property type="entry name" value="Lambda_DNA-bd_dom_sf"/>
</dbReference>
<organism evidence="6 7">
    <name type="scientific">Nitrospina watsonii</name>
    <dbReference type="NCBI Taxonomy" id="1323948"/>
    <lineage>
        <taxon>Bacteria</taxon>
        <taxon>Pseudomonadati</taxon>
        <taxon>Nitrospinota/Tectimicrobiota group</taxon>
        <taxon>Nitrospinota</taxon>
        <taxon>Nitrospinia</taxon>
        <taxon>Nitrospinales</taxon>
        <taxon>Nitrospinaceae</taxon>
        <taxon>Nitrospina</taxon>
    </lineage>
</organism>
<dbReference type="GO" id="GO:0003677">
    <property type="term" value="F:DNA binding"/>
    <property type="evidence" value="ECO:0007669"/>
    <property type="project" value="UniProtKB-KW"/>
</dbReference>
<dbReference type="PANTHER" id="PTHR46233:SF3">
    <property type="entry name" value="HYDROXYACYLGLUTATHIONE HYDROLASE GLOC"/>
    <property type="match status" value="1"/>
</dbReference>
<protein>
    <submittedName>
        <fullName evidence="6">Hydrolase with N-terminal DNA-binding domain</fullName>
    </submittedName>
</protein>
<proteinExistence type="predicted"/>
<dbReference type="SMART" id="SM00849">
    <property type="entry name" value="Lactamase_B"/>
    <property type="match status" value="1"/>
</dbReference>
<dbReference type="CDD" id="cd00093">
    <property type="entry name" value="HTH_XRE"/>
    <property type="match status" value="1"/>
</dbReference>